<feature type="domain" description="Glycosyltransferase 2-like" evidence="1">
    <location>
        <begin position="239"/>
        <end position="365"/>
    </location>
</feature>
<evidence type="ECO:0000313" key="3">
    <source>
        <dbReference type="Proteomes" id="UP000199595"/>
    </source>
</evidence>
<dbReference type="AlphaFoldDB" id="A0A1H2X192"/>
<proteinExistence type="predicted"/>
<reference evidence="2 3" key="1">
    <citation type="submission" date="2016-10" db="EMBL/GenBank/DDBJ databases">
        <authorList>
            <person name="de Groot N.N."/>
        </authorList>
    </citation>
    <scope>NUCLEOTIDE SEQUENCE [LARGE SCALE GENOMIC DNA]</scope>
    <source>
        <strain evidence="2 3">DSM 24956</strain>
    </source>
</reference>
<dbReference type="STRING" id="762486.SAMN05444411_102340"/>
<dbReference type="EMBL" id="FNNJ01000002">
    <property type="protein sequence ID" value="SDW86561.1"/>
    <property type="molecule type" value="Genomic_DNA"/>
</dbReference>
<dbReference type="RefSeq" id="WP_090121309.1">
    <property type="nucleotide sequence ID" value="NZ_FNNJ01000002.1"/>
</dbReference>
<dbReference type="Pfam" id="PF00535">
    <property type="entry name" value="Glycos_transf_2"/>
    <property type="match status" value="1"/>
</dbReference>
<dbReference type="InterPro" id="IPR029044">
    <property type="entry name" value="Nucleotide-diphossugar_trans"/>
</dbReference>
<dbReference type="InterPro" id="IPR001173">
    <property type="entry name" value="Glyco_trans_2-like"/>
</dbReference>
<dbReference type="Gene3D" id="3.90.550.10">
    <property type="entry name" value="Spore Coat Polysaccharide Biosynthesis Protein SpsA, Chain A"/>
    <property type="match status" value="1"/>
</dbReference>
<evidence type="ECO:0000259" key="1">
    <source>
        <dbReference type="Pfam" id="PF00535"/>
    </source>
</evidence>
<name>A0A1H2X192_9FLAO</name>
<dbReference type="SUPFAM" id="SSF53448">
    <property type="entry name" value="Nucleotide-diphospho-sugar transferases"/>
    <property type="match status" value="1"/>
</dbReference>
<gene>
    <name evidence="2" type="ORF">SAMN05444411_102340</name>
</gene>
<accession>A0A1H2X192</accession>
<protein>
    <submittedName>
        <fullName evidence="2">Glycosyltransferase, GT2 family</fullName>
    </submittedName>
</protein>
<dbReference type="GO" id="GO:0016740">
    <property type="term" value="F:transferase activity"/>
    <property type="evidence" value="ECO:0007669"/>
    <property type="project" value="UniProtKB-KW"/>
</dbReference>
<keyword evidence="3" id="KW-1185">Reference proteome</keyword>
<evidence type="ECO:0000313" key="2">
    <source>
        <dbReference type="EMBL" id="SDW86561.1"/>
    </source>
</evidence>
<dbReference type="OrthoDB" id="1326385at2"/>
<dbReference type="PANTHER" id="PTHR43685">
    <property type="entry name" value="GLYCOSYLTRANSFERASE"/>
    <property type="match status" value="1"/>
</dbReference>
<dbReference type="PANTHER" id="PTHR43685:SF2">
    <property type="entry name" value="GLYCOSYLTRANSFERASE 2-LIKE DOMAIN-CONTAINING PROTEIN"/>
    <property type="match status" value="1"/>
</dbReference>
<organism evidence="2 3">
    <name type="scientific">Lutibacter oricola</name>
    <dbReference type="NCBI Taxonomy" id="762486"/>
    <lineage>
        <taxon>Bacteria</taxon>
        <taxon>Pseudomonadati</taxon>
        <taxon>Bacteroidota</taxon>
        <taxon>Flavobacteriia</taxon>
        <taxon>Flavobacteriales</taxon>
        <taxon>Flavobacteriaceae</taxon>
        <taxon>Lutibacter</taxon>
    </lineage>
</organism>
<dbReference type="Proteomes" id="UP000199595">
    <property type="component" value="Unassembled WGS sequence"/>
</dbReference>
<sequence length="508" mass="59154">MIALVHNNKQVVNVFDATTEEVIGVQGTIVEVFFKLAEKFPNEKIVWCHKKLVPHLSIDALGEVMDIPFKMCSFETSNEYFMNTSIGFVEQTLFINVSKEVTYPTWLMSSDVGVITADVLVNFKGLLKYKLSFEELLNYIAKKGINNGLLCYSIPLLLKDGFPIISKKRISNSQLFRFVKSNYKYRWVWLYLLNKLVYNKKLLLLSFLNSIFKSKIDINISIEQLKSVGSIDKYPTIDVLIPTLGRENYLKDVLLDLSKQTILPTRIIIVEQQPIENSSSTLDFLNEKWPFEIDHTLIYQLGACNARNIGLTKVQSEWTFFADDDIRMETGFLEQSFKYIQYYKARGVTLSCLREGEVEKLDKIIQWNSFGSGCSIVKSEYLKELQFDMALEFGYGEDFDFGMQLRKRGVDILYIPFVKMLHLKAPIGGFRKKIEKEWEQEQLLPKPSPTVMVVKLKHSLIEQIQGYKTNLFLKFYRSQAIKNPFKYYSYFKKAWNKSVYWTNELMKN</sequence>
<dbReference type="InterPro" id="IPR050834">
    <property type="entry name" value="Glycosyltransf_2"/>
</dbReference>
<keyword evidence="2" id="KW-0808">Transferase</keyword>